<keyword evidence="4" id="KW-1185">Reference proteome</keyword>
<dbReference type="Proteomes" id="UP000012174">
    <property type="component" value="Unassembled WGS sequence"/>
</dbReference>
<keyword evidence="1" id="KW-0853">WD repeat</keyword>
<gene>
    <name evidence="3" type="ORF">UCREL1_8299</name>
</gene>
<keyword evidence="2" id="KW-0677">Repeat</keyword>
<evidence type="ECO:0000313" key="4">
    <source>
        <dbReference type="Proteomes" id="UP000012174"/>
    </source>
</evidence>
<dbReference type="KEGG" id="ela:UCREL1_8299"/>
<dbReference type="InterPro" id="IPR048720">
    <property type="entry name" value="PROPPIN"/>
</dbReference>
<sequence length="140" mass="15235">MNTRPPIEAPNEPAVLSVAFNNDSSRFAVGLDSGFGIFQSNACKLQASKDFNAGIGLVQMMGNANYVALVGGGRSPKFPSNKVIIWDDSKNKVALEISTLTSVRGVQLSKTRVVVVLQNSVRVYAFEKQPKPMDKQDTFR</sequence>
<organism evidence="3 4">
    <name type="scientific">Eutypa lata (strain UCR-EL1)</name>
    <name type="common">Grapevine dieback disease fungus</name>
    <name type="synonym">Eutypa armeniacae</name>
    <dbReference type="NCBI Taxonomy" id="1287681"/>
    <lineage>
        <taxon>Eukaryota</taxon>
        <taxon>Fungi</taxon>
        <taxon>Dikarya</taxon>
        <taxon>Ascomycota</taxon>
        <taxon>Pezizomycotina</taxon>
        <taxon>Sordariomycetes</taxon>
        <taxon>Xylariomycetidae</taxon>
        <taxon>Xylariales</taxon>
        <taxon>Diatrypaceae</taxon>
        <taxon>Eutypa</taxon>
    </lineage>
</organism>
<accession>M7TDI3</accession>
<dbReference type="STRING" id="1287681.M7TDI3"/>
<dbReference type="AlphaFoldDB" id="M7TDI3"/>
<dbReference type="OrthoDB" id="1667587at2759"/>
<evidence type="ECO:0000313" key="3">
    <source>
        <dbReference type="EMBL" id="EMR64735.1"/>
    </source>
</evidence>
<reference evidence="4" key="1">
    <citation type="journal article" date="2013" name="Genome Announc.">
        <title>Draft genome sequence of the grapevine dieback fungus Eutypa lata UCR-EL1.</title>
        <authorList>
            <person name="Blanco-Ulate B."/>
            <person name="Rolshausen P.E."/>
            <person name="Cantu D."/>
        </authorList>
    </citation>
    <scope>NUCLEOTIDE SEQUENCE [LARGE SCALE GENOMIC DNA]</scope>
    <source>
        <strain evidence="4">UCR-EL1</strain>
    </source>
</reference>
<name>M7TDI3_EUTLA</name>
<dbReference type="InterPro" id="IPR036322">
    <property type="entry name" value="WD40_repeat_dom_sf"/>
</dbReference>
<evidence type="ECO:0000256" key="2">
    <source>
        <dbReference type="ARBA" id="ARBA00022737"/>
    </source>
</evidence>
<dbReference type="SUPFAM" id="SSF50978">
    <property type="entry name" value="WD40 repeat-like"/>
    <property type="match status" value="1"/>
</dbReference>
<dbReference type="HOGENOM" id="CLU_025895_4_0_1"/>
<dbReference type="OMA" id="RIFRCKP"/>
<dbReference type="eggNOG" id="KOG2111">
    <property type="taxonomic scope" value="Eukaryota"/>
</dbReference>
<protein>
    <submittedName>
        <fullName evidence="3">Putative svp1-like protein 2 protein</fullName>
    </submittedName>
</protein>
<proteinExistence type="predicted"/>
<dbReference type="PANTHER" id="PTHR11227">
    <property type="entry name" value="WD-REPEAT PROTEIN INTERACTING WITH PHOSPHOINOSIDES WIPI -RELATED"/>
    <property type="match status" value="1"/>
</dbReference>
<evidence type="ECO:0000256" key="1">
    <source>
        <dbReference type="ARBA" id="ARBA00022574"/>
    </source>
</evidence>
<dbReference type="EMBL" id="KB707017">
    <property type="protein sequence ID" value="EMR64735.1"/>
    <property type="molecule type" value="Genomic_DNA"/>
</dbReference>